<evidence type="ECO:0000313" key="3">
    <source>
        <dbReference type="EnsemblMetazoa" id="PPA46779.1"/>
    </source>
</evidence>
<reference evidence="4" key="1">
    <citation type="journal article" date="2008" name="Nat. Genet.">
        <title>The Pristionchus pacificus genome provides a unique perspective on nematode lifestyle and parasitism.</title>
        <authorList>
            <person name="Dieterich C."/>
            <person name="Clifton S.W."/>
            <person name="Schuster L.N."/>
            <person name="Chinwalla A."/>
            <person name="Delehaunty K."/>
            <person name="Dinkelacker I."/>
            <person name="Fulton L."/>
            <person name="Fulton R."/>
            <person name="Godfrey J."/>
            <person name="Minx P."/>
            <person name="Mitreva M."/>
            <person name="Roeseler W."/>
            <person name="Tian H."/>
            <person name="Witte H."/>
            <person name="Yang S.P."/>
            <person name="Wilson R.K."/>
            <person name="Sommer R.J."/>
        </authorList>
    </citation>
    <scope>NUCLEOTIDE SEQUENCE [LARGE SCALE GENOMIC DNA]</scope>
    <source>
        <strain evidence="4">PS312</strain>
    </source>
</reference>
<name>A0A8R1Z6B2_PRIPA</name>
<accession>A0A8R1Z6B2</accession>
<evidence type="ECO:0000259" key="2">
    <source>
        <dbReference type="Pfam" id="PF24888"/>
    </source>
</evidence>
<organism evidence="3 4">
    <name type="scientific">Pristionchus pacificus</name>
    <name type="common">Parasitic nematode worm</name>
    <dbReference type="NCBI Taxonomy" id="54126"/>
    <lineage>
        <taxon>Eukaryota</taxon>
        <taxon>Metazoa</taxon>
        <taxon>Ecdysozoa</taxon>
        <taxon>Nematoda</taxon>
        <taxon>Chromadorea</taxon>
        <taxon>Rhabditida</taxon>
        <taxon>Rhabditina</taxon>
        <taxon>Diplogasteromorpha</taxon>
        <taxon>Diplogasteroidea</taxon>
        <taxon>Neodiplogasteridae</taxon>
        <taxon>Pristionchus</taxon>
    </lineage>
</organism>
<evidence type="ECO:0000256" key="1">
    <source>
        <dbReference type="SAM" id="SignalP"/>
    </source>
</evidence>
<gene>
    <name evidence="3" type="primary">WBGene00304558</name>
</gene>
<dbReference type="Pfam" id="PF24888">
    <property type="entry name" value="DUF7741"/>
    <property type="match status" value="1"/>
</dbReference>
<dbReference type="InterPro" id="IPR056643">
    <property type="entry name" value="DUF7741"/>
</dbReference>
<evidence type="ECO:0000313" key="4">
    <source>
        <dbReference type="Proteomes" id="UP000005239"/>
    </source>
</evidence>
<feature type="signal peptide" evidence="1">
    <location>
        <begin position="1"/>
        <end position="23"/>
    </location>
</feature>
<proteinExistence type="predicted"/>
<feature type="domain" description="DUF7741" evidence="2">
    <location>
        <begin position="129"/>
        <end position="205"/>
    </location>
</feature>
<dbReference type="EnsemblMetazoa" id="PPA46779.1">
    <property type="protein sequence ID" value="PPA46779.1"/>
    <property type="gene ID" value="WBGene00304558"/>
</dbReference>
<dbReference type="Proteomes" id="UP000005239">
    <property type="component" value="Unassembled WGS sequence"/>
</dbReference>
<reference evidence="3" key="2">
    <citation type="submission" date="2022-06" db="UniProtKB">
        <authorList>
            <consortium name="EnsemblMetazoa"/>
        </authorList>
    </citation>
    <scope>IDENTIFICATION</scope>
    <source>
        <strain evidence="3">PS312</strain>
    </source>
</reference>
<keyword evidence="1" id="KW-0732">Signal</keyword>
<dbReference type="AlphaFoldDB" id="A0A8R1Z6B2"/>
<protein>
    <recommendedName>
        <fullName evidence="2">DUF7741 domain-containing protein</fullName>
    </recommendedName>
</protein>
<feature type="chain" id="PRO_5035896662" description="DUF7741 domain-containing protein" evidence="1">
    <location>
        <begin position="24"/>
        <end position="288"/>
    </location>
</feature>
<dbReference type="OrthoDB" id="5845881at2759"/>
<keyword evidence="4" id="KW-1185">Reference proteome</keyword>
<sequence>MRFVDMWHVLGIVILTLCQSVHSSVICYSCSGSSSTVGKTCSNDRLSVCDTSCEFVVTATGGWTAGCSSSLATSIGKTQTCTYNASTKNTTCLCGADFCNDFDKTVDLLLAVWDKDSVTIPMVFPSSMVMECFQCGQVNQTGIGIVVVPCDAMHTCHGDYCVTKRGENPHSYCGTSWDGIPTVSCTKMPNQPEVCVCSESFCNPVLDPVQEPTTTIGTAAPPTSTTAAPPAATTTHPKCINGHFNPNPQAVSMGEKLKNIISNAFNSVNIGWFQQGIDEHICNYSNPT</sequence>